<organism evidence="5 6">
    <name type="scientific">Christiangramia echinicola</name>
    <dbReference type="NCBI Taxonomy" id="279359"/>
    <lineage>
        <taxon>Bacteria</taxon>
        <taxon>Pseudomonadati</taxon>
        <taxon>Bacteroidota</taxon>
        <taxon>Flavobacteriia</taxon>
        <taxon>Flavobacteriales</taxon>
        <taxon>Flavobacteriaceae</taxon>
        <taxon>Christiangramia</taxon>
    </lineage>
</organism>
<keyword evidence="2 5" id="KW-0223">Dioxygenase</keyword>
<evidence type="ECO:0000256" key="1">
    <source>
        <dbReference type="ARBA" id="ARBA00007825"/>
    </source>
</evidence>
<dbReference type="GO" id="GO:0016702">
    <property type="term" value="F:oxidoreductase activity, acting on single donors with incorporation of molecular oxygen, incorporation of two atoms of oxygen"/>
    <property type="evidence" value="ECO:0007669"/>
    <property type="project" value="InterPro"/>
</dbReference>
<evidence type="ECO:0000256" key="2">
    <source>
        <dbReference type="ARBA" id="ARBA00022964"/>
    </source>
</evidence>
<dbReference type="InterPro" id="IPR015889">
    <property type="entry name" value="Intradiol_dOase_core"/>
</dbReference>
<comment type="similarity">
    <text evidence="1">Belongs to the intradiol ring-cleavage dioxygenase family.</text>
</comment>
<keyword evidence="3" id="KW-0560">Oxidoreductase</keyword>
<evidence type="ECO:0000313" key="5">
    <source>
        <dbReference type="EMBL" id="SDR80745.1"/>
    </source>
</evidence>
<dbReference type="SUPFAM" id="SSF49482">
    <property type="entry name" value="Aromatic compound dioxygenase"/>
    <property type="match status" value="1"/>
</dbReference>
<evidence type="ECO:0000313" key="6">
    <source>
        <dbReference type="Proteomes" id="UP000198858"/>
    </source>
</evidence>
<dbReference type="InterPro" id="IPR000627">
    <property type="entry name" value="Intradiol_dOase_C"/>
</dbReference>
<keyword evidence="6" id="KW-1185">Reference proteome</keyword>
<dbReference type="GO" id="GO:0008199">
    <property type="term" value="F:ferric iron binding"/>
    <property type="evidence" value="ECO:0007669"/>
    <property type="project" value="InterPro"/>
</dbReference>
<name>A0A1H1M310_9FLAO</name>
<evidence type="ECO:0000259" key="4">
    <source>
        <dbReference type="Pfam" id="PF00775"/>
    </source>
</evidence>
<evidence type="ECO:0000256" key="3">
    <source>
        <dbReference type="ARBA" id="ARBA00023002"/>
    </source>
</evidence>
<dbReference type="Gene3D" id="2.60.130.10">
    <property type="entry name" value="Aromatic compound dioxygenase"/>
    <property type="match status" value="1"/>
</dbReference>
<dbReference type="RefSeq" id="WP_089661619.1">
    <property type="nucleotide sequence ID" value="NZ_LT629745.1"/>
</dbReference>
<accession>A0A1H1M310</accession>
<reference evidence="5 6" key="1">
    <citation type="submission" date="2016-10" db="EMBL/GenBank/DDBJ databases">
        <authorList>
            <person name="Varghese N."/>
            <person name="Submissions S."/>
        </authorList>
    </citation>
    <scope>NUCLEOTIDE SEQUENCE [LARGE SCALE GENOMIC DNA]</scope>
    <source>
        <strain evidence="5 6">Mar_2010_102</strain>
    </source>
</reference>
<dbReference type="PANTHER" id="PTHR33711">
    <property type="entry name" value="DIOXYGENASE, PUTATIVE (AFU_ORTHOLOGUE AFUA_2G02910)-RELATED"/>
    <property type="match status" value="1"/>
</dbReference>
<gene>
    <name evidence="5" type="ORF">SAMN04488552_1115</name>
</gene>
<proteinExistence type="inferred from homology"/>
<dbReference type="EMBL" id="LT629745">
    <property type="protein sequence ID" value="SDR80745.1"/>
    <property type="molecule type" value="Genomic_DNA"/>
</dbReference>
<dbReference type="STRING" id="1250231.SAMN04488552_1115"/>
<dbReference type="PANTHER" id="PTHR33711:SF10">
    <property type="entry name" value="INTRADIOL RING-CLEAVAGE DIOXYGENASES DOMAIN-CONTAINING PROTEIN"/>
    <property type="match status" value="1"/>
</dbReference>
<dbReference type="Pfam" id="PF00775">
    <property type="entry name" value="Dioxygenase_C"/>
    <property type="match status" value="1"/>
</dbReference>
<sequence>MKRRDFTKLTGLGIIAISTTGFISFNGENYVGDCETTSDILGPFYRPESPVRNNLVIKGQPGEIIELSGTVRHKDCATGYSNAKVELWHCSNDEVYDNDSEEFKYRGTTYCDENGHYKFTTQMPVPYDVGGGEVRPAHFHMMFSAPGYQSLITQIYFEGDPFITKDPSTIGSRAKHRILKLDKEDGVLKIVFDCNMNDQLKLSIEALDRIIGSYREIDSGEISEFFSKDGDLWIKNEVFGEVFTYVGKNDFEYAGLPDGMYEKLHFDLKKDGKVSLIKSTSYGNGVEKVRNFERI</sequence>
<dbReference type="AlphaFoldDB" id="A0A1H1M310"/>
<feature type="domain" description="Intradiol ring-cleavage dioxygenases" evidence="4">
    <location>
        <begin position="41"/>
        <end position="183"/>
    </location>
</feature>
<protein>
    <submittedName>
        <fullName evidence="5">Protocatechuate 3,4-dioxygenase beta subunit</fullName>
    </submittedName>
</protein>
<dbReference type="InterPro" id="IPR050770">
    <property type="entry name" value="Intradiol_RC_Dioxygenase"/>
</dbReference>
<dbReference type="Proteomes" id="UP000198858">
    <property type="component" value="Chromosome I"/>
</dbReference>